<organism evidence="2">
    <name type="scientific">Escherichia coli</name>
    <dbReference type="NCBI Taxonomy" id="562"/>
    <lineage>
        <taxon>Bacteria</taxon>
        <taxon>Pseudomonadati</taxon>
        <taxon>Pseudomonadota</taxon>
        <taxon>Gammaproteobacteria</taxon>
        <taxon>Enterobacterales</taxon>
        <taxon>Enterobacteriaceae</taxon>
        <taxon>Escherichia</taxon>
    </lineage>
</organism>
<evidence type="ECO:0000313" key="2">
    <source>
        <dbReference type="EMBL" id="SPE09167.1"/>
    </source>
</evidence>
<dbReference type="EMBL" id="LT985322">
    <property type="protein sequence ID" value="SPE09167.1"/>
    <property type="molecule type" value="Genomic_DNA"/>
</dbReference>
<geneLocation type="plasmid" evidence="2">
    <name>RCS55TR727_p</name>
</geneLocation>
<accession>A0A2P9ENA4</accession>
<keyword evidence="1" id="KW-0472">Membrane</keyword>
<feature type="transmembrane region" description="Helical" evidence="1">
    <location>
        <begin position="15"/>
        <end position="38"/>
    </location>
</feature>
<name>A0A2P9ENA4_ECOLX</name>
<keyword evidence="1" id="KW-1133">Transmembrane helix</keyword>
<dbReference type="AlphaFoldDB" id="A0A2P9ENA4"/>
<protein>
    <submittedName>
        <fullName evidence="2">Uncharacterized protein</fullName>
    </submittedName>
</protein>
<reference evidence="2" key="1">
    <citation type="submission" date="2018-02" db="EMBL/GenBank/DDBJ databases">
        <authorList>
            <person name="Cohen D.B."/>
            <person name="Kent A.D."/>
        </authorList>
    </citation>
    <scope>NUCLEOTIDE SEQUENCE</scope>
    <source>
        <strain evidence="2">727</strain>
    </source>
</reference>
<evidence type="ECO:0000256" key="1">
    <source>
        <dbReference type="SAM" id="Phobius"/>
    </source>
</evidence>
<gene>
    <name evidence="2" type="ORF">RCS55TR727_P0028</name>
</gene>
<sequence length="238" mass="27055">MAGFLYIGTNMADGISVWIPVITALAGIGGALGSQYISHRFTLIREKKASEDKMQRERYFIATRLVFLLERFAQRCVYSAYESGFNEPEHGHFRVNHTLPELSYDGIDGDWRSLPPELMFRLSQMPVLQQEAKQSIESAFGNDNPYDGSNGLSEINKQSSRLGLRAIRLSRELRQICSMPHDDLSAHHWSAWRMLSIARARSINAELCYARSQHKYHASLRLMESVDSLESTGLPDEE</sequence>
<keyword evidence="1" id="KW-0812">Transmembrane</keyword>
<keyword evidence="2" id="KW-0614">Plasmid</keyword>
<proteinExistence type="predicted"/>